<sequence length="59" mass="7142">MNDRPTGNVVQRESWVELRPRYPVPSRRGTRTRYTLYRAIPERFDDHPGREKFPASRNR</sequence>
<evidence type="ECO:0000313" key="1">
    <source>
        <dbReference type="EMBL" id="QGX93524.1"/>
    </source>
</evidence>
<dbReference type="RefSeq" id="WP_157687767.1">
    <property type="nucleotide sequence ID" value="NZ_CP034345.1"/>
</dbReference>
<name>A0A6B9F5B4_9EURY</name>
<organism evidence="1 2">
    <name type="scientific">Haloplanus rallus</name>
    <dbReference type="NCBI Taxonomy" id="1816183"/>
    <lineage>
        <taxon>Archaea</taxon>
        <taxon>Methanobacteriati</taxon>
        <taxon>Methanobacteriota</taxon>
        <taxon>Stenosarchaea group</taxon>
        <taxon>Halobacteria</taxon>
        <taxon>Halobacteriales</taxon>
        <taxon>Haloferacaceae</taxon>
        <taxon>Haloplanus</taxon>
    </lineage>
</organism>
<accession>A0A6B9F5B4</accession>
<dbReference type="Proteomes" id="UP000428325">
    <property type="component" value="Chromosome"/>
</dbReference>
<proteinExistence type="predicted"/>
<gene>
    <name evidence="1" type="ORF">EI982_01305</name>
</gene>
<dbReference type="AlphaFoldDB" id="A0A6B9F5B4"/>
<reference evidence="1 2" key="1">
    <citation type="submission" date="2018-12" db="EMBL/GenBank/DDBJ databases">
        <title>Complete genome sequence of Haloplanus rallus MBLA0036.</title>
        <authorList>
            <person name="Nam Y.-d."/>
            <person name="Kang J."/>
            <person name="Chung W.-H."/>
            <person name="Park Y.S."/>
        </authorList>
    </citation>
    <scope>NUCLEOTIDE SEQUENCE [LARGE SCALE GENOMIC DNA]</scope>
    <source>
        <strain evidence="1 2">MBLA0036</strain>
    </source>
</reference>
<evidence type="ECO:0000313" key="2">
    <source>
        <dbReference type="Proteomes" id="UP000428325"/>
    </source>
</evidence>
<dbReference type="EMBL" id="CP034345">
    <property type="protein sequence ID" value="QGX93524.1"/>
    <property type="molecule type" value="Genomic_DNA"/>
</dbReference>
<keyword evidence="2" id="KW-1185">Reference proteome</keyword>
<dbReference type="GeneID" id="43368136"/>
<dbReference type="KEGG" id="hra:EI982_01305"/>
<protein>
    <submittedName>
        <fullName evidence="1">Uncharacterized protein</fullName>
    </submittedName>
</protein>